<keyword evidence="1" id="KW-0472">Membrane</keyword>
<evidence type="ECO:0000313" key="2">
    <source>
        <dbReference type="EMBL" id="THH33060.1"/>
    </source>
</evidence>
<comment type="caution">
    <text evidence="2">The sequence shown here is derived from an EMBL/GenBank/DDBJ whole genome shotgun (WGS) entry which is preliminary data.</text>
</comment>
<protein>
    <submittedName>
        <fullName evidence="2">Uncharacterized protein</fullName>
    </submittedName>
</protein>
<dbReference type="Proteomes" id="UP000308730">
    <property type="component" value="Unassembled WGS sequence"/>
</dbReference>
<dbReference type="AlphaFoldDB" id="A0A4S4NAU5"/>
<gene>
    <name evidence="2" type="ORF">EUX98_g1132</name>
</gene>
<keyword evidence="1" id="KW-0812">Transmembrane</keyword>
<accession>A0A4S4NAU5</accession>
<proteinExistence type="predicted"/>
<keyword evidence="3" id="KW-1185">Reference proteome</keyword>
<sequence>MSQEPSVFRYTLPIHLAIVFTAIIVSFIYDNSPWDTFVSINVGIASIIAFIDSSPEAAPVAKPAVKPEEDVPPPQPKRAHFWDRPLHMPEEPWEDINDEFAGYTGPRYAHLPQCQPTGSGPRYELSTSRRRGTLSTVSVDAVYDFKDGDSYEREPIDITVFHSGSRYRESQKQGGSVSDAVGAIDAYDTVCKADNPP</sequence>
<keyword evidence="1" id="KW-1133">Transmembrane helix</keyword>
<feature type="transmembrane region" description="Helical" evidence="1">
    <location>
        <begin position="7"/>
        <end position="29"/>
    </location>
</feature>
<name>A0A4S4NAU5_9APHY</name>
<dbReference type="EMBL" id="SGPM01000011">
    <property type="protein sequence ID" value="THH33060.1"/>
    <property type="molecule type" value="Genomic_DNA"/>
</dbReference>
<reference evidence="2 3" key="1">
    <citation type="submission" date="2019-02" db="EMBL/GenBank/DDBJ databases">
        <title>Genome sequencing of the rare red list fungi Antrodiella citrinella (Flaviporus citrinellus).</title>
        <authorList>
            <person name="Buettner E."/>
            <person name="Kellner H."/>
        </authorList>
    </citation>
    <scope>NUCLEOTIDE SEQUENCE [LARGE SCALE GENOMIC DNA]</scope>
    <source>
        <strain evidence="2 3">DSM 108506</strain>
    </source>
</reference>
<evidence type="ECO:0000313" key="3">
    <source>
        <dbReference type="Proteomes" id="UP000308730"/>
    </source>
</evidence>
<evidence type="ECO:0000256" key="1">
    <source>
        <dbReference type="SAM" id="Phobius"/>
    </source>
</evidence>
<organism evidence="2 3">
    <name type="scientific">Antrodiella citrinella</name>
    <dbReference type="NCBI Taxonomy" id="2447956"/>
    <lineage>
        <taxon>Eukaryota</taxon>
        <taxon>Fungi</taxon>
        <taxon>Dikarya</taxon>
        <taxon>Basidiomycota</taxon>
        <taxon>Agaricomycotina</taxon>
        <taxon>Agaricomycetes</taxon>
        <taxon>Polyporales</taxon>
        <taxon>Steccherinaceae</taxon>
        <taxon>Antrodiella</taxon>
    </lineage>
</organism>